<dbReference type="InterPro" id="IPR004089">
    <property type="entry name" value="MCPsignal_dom"/>
</dbReference>
<dbReference type="PANTHER" id="PTHR32089:SF112">
    <property type="entry name" value="LYSOZYME-LIKE PROTEIN-RELATED"/>
    <property type="match status" value="1"/>
</dbReference>
<protein>
    <submittedName>
        <fullName evidence="2">Chemotaxis protein</fullName>
    </submittedName>
</protein>
<evidence type="ECO:0000256" key="1">
    <source>
        <dbReference type="ARBA" id="ARBA00023224"/>
    </source>
</evidence>
<dbReference type="KEGG" id="doe:DENOEST_2261"/>
<dbReference type="GO" id="GO:0016020">
    <property type="term" value="C:membrane"/>
    <property type="evidence" value="ECO:0007669"/>
    <property type="project" value="InterPro"/>
</dbReference>
<keyword evidence="1" id="KW-0807">Transducer</keyword>
<accession>A0A6S6Y2I8</accession>
<dbReference type="SUPFAM" id="SSF58104">
    <property type="entry name" value="Methyl-accepting chemotaxis protein (MCP) signaling domain"/>
    <property type="match status" value="1"/>
</dbReference>
<dbReference type="SMART" id="SM00283">
    <property type="entry name" value="MA"/>
    <property type="match status" value="1"/>
</dbReference>
<dbReference type="EMBL" id="LR778301">
    <property type="protein sequence ID" value="CAB1369426.1"/>
    <property type="molecule type" value="Genomic_DNA"/>
</dbReference>
<dbReference type="AlphaFoldDB" id="A0A6S6Y2I8"/>
<dbReference type="OrthoDB" id="9816265at2"/>
<dbReference type="Pfam" id="PF00015">
    <property type="entry name" value="MCPsignal"/>
    <property type="match status" value="1"/>
</dbReference>
<dbReference type="PANTHER" id="PTHR32089">
    <property type="entry name" value="METHYL-ACCEPTING CHEMOTAXIS PROTEIN MCPB"/>
    <property type="match status" value="1"/>
</dbReference>
<dbReference type="GO" id="GO:0007165">
    <property type="term" value="P:signal transduction"/>
    <property type="evidence" value="ECO:0007669"/>
    <property type="project" value="UniProtKB-KW"/>
</dbReference>
<dbReference type="Proteomes" id="UP000515733">
    <property type="component" value="Chromosome"/>
</dbReference>
<gene>
    <name evidence="2" type="ORF">DENOEST_2261</name>
</gene>
<evidence type="ECO:0000313" key="3">
    <source>
        <dbReference type="Proteomes" id="UP000515733"/>
    </source>
</evidence>
<keyword evidence="3" id="KW-1185">Reference proteome</keyword>
<dbReference type="Gene3D" id="1.10.287.950">
    <property type="entry name" value="Methyl-accepting chemotaxis protein"/>
    <property type="match status" value="1"/>
</dbReference>
<proteinExistence type="predicted"/>
<reference evidence="2 3" key="1">
    <citation type="submission" date="2020-03" db="EMBL/GenBank/DDBJ databases">
        <authorList>
            <consortium name="Genoscope - CEA"/>
            <person name="William W."/>
        </authorList>
    </citation>
    <scope>NUCLEOTIDE SEQUENCE [LARGE SCALE GENOMIC DNA]</scope>
    <source>
        <strain evidence="3">DSM 16959</strain>
    </source>
</reference>
<sequence>MEERNPEALILWRTTAIFLVIGLVASLTVYFFNHWFHEEFLPSLGITQPLGASIGTLLILATAYICQRIVSFALFRDTLYGMSRHSEEDARRQAALLATAEEVARELDQVRTFNDVVRGQLSTITEETEKAAYDITSNLQTIDGVVGDLSAFVAATQNESSELLNESEARIERNRTLIATLEEYIQMRISAAEADQQRVNTVVQEARSLGSLVELIRKVSAQTNLLALNAAIEAARAGEAGRGFAVVADEVRKLSAEADKAVNQINQGILKVSNTIETQFQDKLSAEQIEQEQNALSSFAKQLDELGSSYQEVTAHETQVLLKIRESSKQLEDMFLNAMASVQFQDMTRQQIEQVTDALNRLDSHSQLLAERLKASEQTDVQMQPLSQHLEQIYGQYVMSSQRKIHSHSLKQQDRMANDASGPKVELF</sequence>
<dbReference type="RefSeq" id="WP_145772111.1">
    <property type="nucleotide sequence ID" value="NZ_LR778301.1"/>
</dbReference>
<name>A0A6S6Y2I8_9PROT</name>
<dbReference type="PROSITE" id="PS50111">
    <property type="entry name" value="CHEMOTAXIS_TRANSDUC_2"/>
    <property type="match status" value="1"/>
</dbReference>
<organism evidence="2 3">
    <name type="scientific">Denitratisoma oestradiolicum</name>
    <dbReference type="NCBI Taxonomy" id="311182"/>
    <lineage>
        <taxon>Bacteria</taxon>
        <taxon>Pseudomonadati</taxon>
        <taxon>Pseudomonadota</taxon>
        <taxon>Betaproteobacteria</taxon>
        <taxon>Nitrosomonadales</taxon>
        <taxon>Sterolibacteriaceae</taxon>
        <taxon>Denitratisoma</taxon>
    </lineage>
</organism>
<evidence type="ECO:0000313" key="2">
    <source>
        <dbReference type="EMBL" id="CAB1369426.1"/>
    </source>
</evidence>